<keyword evidence="3 6" id="KW-0812">Transmembrane</keyword>
<evidence type="ECO:0000256" key="1">
    <source>
        <dbReference type="ARBA" id="ARBA00004651"/>
    </source>
</evidence>
<dbReference type="GO" id="GO:0005886">
    <property type="term" value="C:plasma membrane"/>
    <property type="evidence" value="ECO:0007669"/>
    <property type="project" value="UniProtKB-SubCell"/>
</dbReference>
<accession>A0A6L8VK47</accession>
<keyword evidence="5 6" id="KW-0472">Membrane</keyword>
<evidence type="ECO:0000313" key="8">
    <source>
        <dbReference type="Proteomes" id="UP000477083"/>
    </source>
</evidence>
<feature type="transmembrane region" description="Helical" evidence="6">
    <location>
        <begin position="52"/>
        <end position="74"/>
    </location>
</feature>
<proteinExistence type="predicted"/>
<dbReference type="Proteomes" id="UP000477083">
    <property type="component" value="Unassembled WGS sequence"/>
</dbReference>
<feature type="transmembrane region" description="Helical" evidence="6">
    <location>
        <begin position="105"/>
        <end position="122"/>
    </location>
</feature>
<comment type="subcellular location">
    <subcellularLocation>
        <location evidence="1">Cell membrane</location>
        <topology evidence="1">Multi-pass membrane protein</topology>
    </subcellularLocation>
</comment>
<dbReference type="AlphaFoldDB" id="A0A6L8VK47"/>
<comment type="caution">
    <text evidence="7">The sequence shown here is derived from an EMBL/GenBank/DDBJ whole genome shotgun (WGS) entry which is preliminary data.</text>
</comment>
<dbReference type="RefSeq" id="WP_161347963.1">
    <property type="nucleotide sequence ID" value="NZ_BMGW01000011.1"/>
</dbReference>
<evidence type="ECO:0000256" key="5">
    <source>
        <dbReference type="ARBA" id="ARBA00023136"/>
    </source>
</evidence>
<organism evidence="7 8">
    <name type="scientific">Frigidibacter albus</name>
    <dbReference type="NCBI Taxonomy" id="1465486"/>
    <lineage>
        <taxon>Bacteria</taxon>
        <taxon>Pseudomonadati</taxon>
        <taxon>Pseudomonadota</taxon>
        <taxon>Alphaproteobacteria</taxon>
        <taxon>Rhodobacterales</taxon>
        <taxon>Paracoccaceae</taxon>
        <taxon>Frigidibacter</taxon>
    </lineage>
</organism>
<feature type="transmembrane region" description="Helical" evidence="6">
    <location>
        <begin position="163"/>
        <end position="190"/>
    </location>
</feature>
<reference evidence="7 8" key="1">
    <citation type="submission" date="2020-01" db="EMBL/GenBank/DDBJ databases">
        <title>Frigidibacter albus SP32T (=CGMCC 1.13995T).</title>
        <authorList>
            <person name="Liao X."/>
        </authorList>
    </citation>
    <scope>NUCLEOTIDE SEQUENCE [LARGE SCALE GENOMIC DNA]</scope>
    <source>
        <strain evidence="7 8">SP32</strain>
    </source>
</reference>
<evidence type="ECO:0000256" key="2">
    <source>
        <dbReference type="ARBA" id="ARBA00022475"/>
    </source>
</evidence>
<sequence length="251" mass="25743">MGPAYIPYCGPAPVPSDLWGAWNLDPVLIGLLLAGAGLSGFALRAAPGRQRLALAGFAVLALAFVSPICALASALFSARVVHHLLLIAAAAPLLALAWPARGRAGVGAAALVHTVLTWVWHAPGPYAWALSSDPAYWVMEASLLASAVWLWRGLLDRRGGPAAPVAAAVATMAQMMLLGGLLLFAGAPLFLVHLSTTGPWGISPLTDQQLAGIAMAVLGAPAYAGAALWQVLSLFSPPQGEAVSQREAAQA</sequence>
<dbReference type="EMBL" id="WWNR01000011">
    <property type="protein sequence ID" value="MZQ90573.1"/>
    <property type="molecule type" value="Genomic_DNA"/>
</dbReference>
<keyword evidence="2" id="KW-1003">Cell membrane</keyword>
<keyword evidence="4 6" id="KW-1133">Transmembrane helix</keyword>
<evidence type="ECO:0000256" key="4">
    <source>
        <dbReference type="ARBA" id="ARBA00022989"/>
    </source>
</evidence>
<feature type="transmembrane region" description="Helical" evidence="6">
    <location>
        <begin position="80"/>
        <end position="98"/>
    </location>
</feature>
<evidence type="ECO:0000256" key="6">
    <source>
        <dbReference type="SAM" id="Phobius"/>
    </source>
</evidence>
<evidence type="ECO:0000313" key="7">
    <source>
        <dbReference type="EMBL" id="MZQ90573.1"/>
    </source>
</evidence>
<feature type="transmembrane region" description="Helical" evidence="6">
    <location>
        <begin position="27"/>
        <end position="45"/>
    </location>
</feature>
<feature type="transmembrane region" description="Helical" evidence="6">
    <location>
        <begin position="210"/>
        <end position="229"/>
    </location>
</feature>
<dbReference type="Pfam" id="PF09678">
    <property type="entry name" value="Caa3_CtaG"/>
    <property type="match status" value="2"/>
</dbReference>
<feature type="transmembrane region" description="Helical" evidence="6">
    <location>
        <begin position="134"/>
        <end position="151"/>
    </location>
</feature>
<gene>
    <name evidence="7" type="ORF">GS660_15870</name>
</gene>
<dbReference type="InterPro" id="IPR019108">
    <property type="entry name" value="Caa3_assmbl_CtaG-rel"/>
</dbReference>
<name>A0A6L8VK47_9RHOB</name>
<protein>
    <submittedName>
        <fullName evidence="7">Cytochrome c oxidase assembly protein</fullName>
    </submittedName>
</protein>
<keyword evidence="8" id="KW-1185">Reference proteome</keyword>
<dbReference type="OrthoDB" id="259025at2"/>
<evidence type="ECO:0000256" key="3">
    <source>
        <dbReference type="ARBA" id="ARBA00022692"/>
    </source>
</evidence>